<gene>
    <name evidence="1" type="ORF">OWV82_006818</name>
</gene>
<sequence>MTCPTDIEKQRRRTAEERVYIFLAGLGHNLDQVSDRVLATSPLPSLEEACSQVRHEAQRQTTMSAEDKSEASAMPVNKPTPIVDTLNRFCTHYNSTKHTVYVCWKKNGHPEWYKLKQADQRNKKSTQVAVRSTNPTASASLVSHSSTQEGDSSLCLISAAFNTWVIDSGATDHMNSNLSLLDSLMTSNVKSVQVANRTPMPISEAGNVSFSSTFPMSYVLLAPHLSNNFFPLARLLKLLIVL</sequence>
<comment type="caution">
    <text evidence="1">The sequence shown here is derived from an EMBL/GenBank/DDBJ whole genome shotgun (WGS) entry which is preliminary data.</text>
</comment>
<evidence type="ECO:0000313" key="2">
    <source>
        <dbReference type="Proteomes" id="UP001164539"/>
    </source>
</evidence>
<dbReference type="EMBL" id="CM051396">
    <property type="protein sequence ID" value="KAJ4723445.1"/>
    <property type="molecule type" value="Genomic_DNA"/>
</dbReference>
<accession>A0ACC1YI15</accession>
<proteinExistence type="predicted"/>
<protein>
    <submittedName>
        <fullName evidence="1">Retrovirus-related Pol polyprotein from transposon TNT 1-94</fullName>
    </submittedName>
</protein>
<organism evidence="1 2">
    <name type="scientific">Melia azedarach</name>
    <name type="common">Chinaberry tree</name>
    <dbReference type="NCBI Taxonomy" id="155640"/>
    <lineage>
        <taxon>Eukaryota</taxon>
        <taxon>Viridiplantae</taxon>
        <taxon>Streptophyta</taxon>
        <taxon>Embryophyta</taxon>
        <taxon>Tracheophyta</taxon>
        <taxon>Spermatophyta</taxon>
        <taxon>Magnoliopsida</taxon>
        <taxon>eudicotyledons</taxon>
        <taxon>Gunneridae</taxon>
        <taxon>Pentapetalae</taxon>
        <taxon>rosids</taxon>
        <taxon>malvids</taxon>
        <taxon>Sapindales</taxon>
        <taxon>Meliaceae</taxon>
        <taxon>Melia</taxon>
    </lineage>
</organism>
<name>A0ACC1YI15_MELAZ</name>
<keyword evidence="2" id="KW-1185">Reference proteome</keyword>
<reference evidence="1 2" key="1">
    <citation type="journal article" date="2023" name="Science">
        <title>Complex scaffold remodeling in plant triterpene biosynthesis.</title>
        <authorList>
            <person name="De La Pena R."/>
            <person name="Hodgson H."/>
            <person name="Liu J.C."/>
            <person name="Stephenson M.J."/>
            <person name="Martin A.C."/>
            <person name="Owen C."/>
            <person name="Harkess A."/>
            <person name="Leebens-Mack J."/>
            <person name="Jimenez L.E."/>
            <person name="Osbourn A."/>
            <person name="Sattely E.S."/>
        </authorList>
    </citation>
    <scope>NUCLEOTIDE SEQUENCE [LARGE SCALE GENOMIC DNA]</scope>
    <source>
        <strain evidence="2">cv. JPN11</strain>
        <tissue evidence="1">Leaf</tissue>
    </source>
</reference>
<evidence type="ECO:0000313" key="1">
    <source>
        <dbReference type="EMBL" id="KAJ4723445.1"/>
    </source>
</evidence>
<dbReference type="Proteomes" id="UP001164539">
    <property type="component" value="Chromosome 3"/>
</dbReference>